<sequence length="154" mass="17465">MAVLRRAADTTFTLNAFQANPSEPAGRQRRLVAFENQLWRLLEHFLKDHVQPCRNATDHGIEQWPHRRPPPSLQELVEDQHAAAGYQYTCRLIEAGERIRQDSEDQVQDDMVETAVEKRSALRILLNTAEIKRTSGAARGAARCSMACFKSIPV</sequence>
<protein>
    <submittedName>
        <fullName evidence="1">Uncharacterized protein</fullName>
    </submittedName>
</protein>
<comment type="caution">
    <text evidence="1">The sequence shown here is derived from an EMBL/GenBank/DDBJ whole genome shotgun (WGS) entry which is preliminary data.</text>
</comment>
<organism evidence="1 2">
    <name type="scientific">Candidatus Accumulibacter cognatus</name>
    <dbReference type="NCBI Taxonomy" id="2954383"/>
    <lineage>
        <taxon>Bacteria</taxon>
        <taxon>Pseudomonadati</taxon>
        <taxon>Pseudomonadota</taxon>
        <taxon>Betaproteobacteria</taxon>
        <taxon>Candidatus Accumulibacter</taxon>
    </lineage>
</organism>
<proteinExistence type="predicted"/>
<dbReference type="EMBL" id="JDST02000004">
    <property type="protein sequence ID" value="KFB78382.1"/>
    <property type="molecule type" value="Genomic_DNA"/>
</dbReference>
<dbReference type="AlphaFoldDB" id="A0A080MAP3"/>
<evidence type="ECO:0000313" key="1">
    <source>
        <dbReference type="EMBL" id="KFB78382.1"/>
    </source>
</evidence>
<reference evidence="1" key="1">
    <citation type="submission" date="2014-02" db="EMBL/GenBank/DDBJ databases">
        <title>Expanding our view of genomic diversity in Candidatus Accumulibacter clades.</title>
        <authorList>
            <person name="Skennerton C.T."/>
            <person name="Barr J.J."/>
            <person name="Slater F.R."/>
            <person name="Bond P.L."/>
            <person name="Tyson G.W."/>
        </authorList>
    </citation>
    <scope>NUCLEOTIDE SEQUENCE [LARGE SCALE GENOMIC DNA]</scope>
</reference>
<evidence type="ECO:0000313" key="2">
    <source>
        <dbReference type="Proteomes" id="UP000021315"/>
    </source>
</evidence>
<keyword evidence="2" id="KW-1185">Reference proteome</keyword>
<accession>A0A080MAP3</accession>
<name>A0A080MAP3_9PROT</name>
<gene>
    <name evidence="1" type="ORF">AW06_000187</name>
</gene>
<dbReference type="Proteomes" id="UP000021315">
    <property type="component" value="Unassembled WGS sequence"/>
</dbReference>